<keyword evidence="8" id="KW-1185">Reference proteome</keyword>
<dbReference type="PRINTS" id="PR01042">
    <property type="entry name" value="TRNASYNTHASP"/>
</dbReference>
<dbReference type="InterPro" id="IPR004364">
    <property type="entry name" value="Aa-tRNA-synt_II"/>
</dbReference>
<evidence type="ECO:0000256" key="3">
    <source>
        <dbReference type="ARBA" id="ARBA00022840"/>
    </source>
</evidence>
<name>A0ABU9D9F9_9PROT</name>
<dbReference type="PROSITE" id="PS50862">
    <property type="entry name" value="AA_TRNA_LIGASE_II"/>
    <property type="match status" value="1"/>
</dbReference>
<evidence type="ECO:0000313" key="8">
    <source>
        <dbReference type="Proteomes" id="UP001446205"/>
    </source>
</evidence>
<dbReference type="EMBL" id="JBBPCO010000004">
    <property type="protein sequence ID" value="MEK8089325.1"/>
    <property type="molecule type" value="Genomic_DNA"/>
</dbReference>
<dbReference type="SUPFAM" id="SSF55681">
    <property type="entry name" value="Class II aaRS and biotin synthetases"/>
    <property type="match status" value="1"/>
</dbReference>
<dbReference type="RefSeq" id="WP_341370383.1">
    <property type="nucleotide sequence ID" value="NZ_JBBPCO010000004.1"/>
</dbReference>
<dbReference type="Proteomes" id="UP001446205">
    <property type="component" value="Unassembled WGS sequence"/>
</dbReference>
<keyword evidence="2" id="KW-0547">Nucleotide-binding</keyword>
<dbReference type="PANTHER" id="PTHR22594:SF34">
    <property type="entry name" value="ASPARAGINE--TRNA LIGASE, MITOCHONDRIAL-RELATED"/>
    <property type="match status" value="1"/>
</dbReference>
<keyword evidence="3" id="KW-0067">ATP-binding</keyword>
<evidence type="ECO:0000256" key="2">
    <source>
        <dbReference type="ARBA" id="ARBA00022741"/>
    </source>
</evidence>
<evidence type="ECO:0000256" key="1">
    <source>
        <dbReference type="ARBA" id="ARBA00022598"/>
    </source>
</evidence>
<evidence type="ECO:0000313" key="7">
    <source>
        <dbReference type="EMBL" id="MEK8089325.1"/>
    </source>
</evidence>
<dbReference type="InterPro" id="IPR006195">
    <property type="entry name" value="aa-tRNA-synth_II"/>
</dbReference>
<dbReference type="Gene3D" id="3.30.930.10">
    <property type="entry name" value="Bira Bifunctional Protein, Domain 2"/>
    <property type="match status" value="1"/>
</dbReference>
<dbReference type="Pfam" id="PF00152">
    <property type="entry name" value="tRNA-synt_2"/>
    <property type="match status" value="1"/>
</dbReference>
<keyword evidence="4" id="KW-0648">Protein biosynthesis</keyword>
<keyword evidence="1 7" id="KW-0436">Ligase</keyword>
<keyword evidence="5" id="KW-0030">Aminoacyl-tRNA synthetase</keyword>
<feature type="domain" description="Aminoacyl-transfer RNA synthetases class-II family profile" evidence="6">
    <location>
        <begin position="121"/>
        <end position="408"/>
    </location>
</feature>
<gene>
    <name evidence="7" type="ORF">WOB96_06050</name>
</gene>
<protein>
    <submittedName>
        <fullName evidence="7">Asparagine--tRNA ligase</fullName>
    </submittedName>
</protein>
<evidence type="ECO:0000256" key="4">
    <source>
        <dbReference type="ARBA" id="ARBA00022917"/>
    </source>
</evidence>
<dbReference type="InterPro" id="IPR002312">
    <property type="entry name" value="Asp/Asn-tRNA-synth_IIb"/>
</dbReference>
<organism evidence="7 8">
    <name type="scientific">Thermithiobacillus plumbiphilus</name>
    <dbReference type="NCBI Taxonomy" id="1729899"/>
    <lineage>
        <taxon>Bacteria</taxon>
        <taxon>Pseudomonadati</taxon>
        <taxon>Pseudomonadota</taxon>
        <taxon>Acidithiobacillia</taxon>
        <taxon>Acidithiobacillales</taxon>
        <taxon>Thermithiobacillaceae</taxon>
        <taxon>Thermithiobacillus</taxon>
    </lineage>
</organism>
<sequence>MKAIECATKAGEMVWKGWVESVEDQPNGNKVVRIRGNNAEAILEVPRELAVEAQLTPQSVVETISVPRPGGIPLICDLNVLNRAEPLPADLIDPDFTDTRHRHLHIRTPQLRAAAMFRHFLQKYVREFLDGLGFYHVHTPILTEASCVCSGDVFAFPYYNKKIANLIQSPWMYADALVAGVERVYALNPSFRREREATNIHLVEIWQLQVDLAWASNEDVMMLEETLLKHLAREFLEKHQDLYSLAGLSSTHLADLLKPYERITYDESLDRLNALGHELPYGSDYSKEQSDALSATFAAPYFITNYPQELKNFWFPSYEASGKRLTPSNDLFAHTGHGEIIGGGARVHNAQELSENLDYFGHDQEEFDWFLETRRYGCPPHAGFSTGFDRLAALIMGVDHILKATLFPRLPNGTIRP</sequence>
<proteinExistence type="predicted"/>
<reference evidence="7 8" key="1">
    <citation type="submission" date="2024-04" db="EMBL/GenBank/DDBJ databases">
        <authorList>
            <person name="Abashina T."/>
            <person name="Shaikin A."/>
        </authorList>
    </citation>
    <scope>NUCLEOTIDE SEQUENCE [LARGE SCALE GENOMIC DNA]</scope>
    <source>
        <strain evidence="7 8">AAFK</strain>
    </source>
</reference>
<evidence type="ECO:0000256" key="5">
    <source>
        <dbReference type="ARBA" id="ARBA00023146"/>
    </source>
</evidence>
<comment type="caution">
    <text evidence="7">The sequence shown here is derived from an EMBL/GenBank/DDBJ whole genome shotgun (WGS) entry which is preliminary data.</text>
</comment>
<dbReference type="GO" id="GO:0016874">
    <property type="term" value="F:ligase activity"/>
    <property type="evidence" value="ECO:0007669"/>
    <property type="project" value="UniProtKB-KW"/>
</dbReference>
<accession>A0ABU9D9F9</accession>
<dbReference type="InterPro" id="IPR045864">
    <property type="entry name" value="aa-tRNA-synth_II/BPL/LPL"/>
</dbReference>
<dbReference type="PANTHER" id="PTHR22594">
    <property type="entry name" value="ASPARTYL/LYSYL-TRNA SYNTHETASE"/>
    <property type="match status" value="1"/>
</dbReference>
<evidence type="ECO:0000259" key="6">
    <source>
        <dbReference type="PROSITE" id="PS50862"/>
    </source>
</evidence>